<dbReference type="Gene3D" id="3.90.70.80">
    <property type="match status" value="1"/>
</dbReference>
<dbReference type="Proteomes" id="UP000504618">
    <property type="component" value="Unplaced"/>
</dbReference>
<dbReference type="InterPro" id="IPR038765">
    <property type="entry name" value="Papain-like_cys_pep_sf"/>
</dbReference>
<dbReference type="PROSITE" id="PS50802">
    <property type="entry name" value="OTU"/>
    <property type="match status" value="1"/>
</dbReference>
<accession>A0A6J1RKF2</accession>
<dbReference type="AlphaFoldDB" id="A0A6J1RKF2"/>
<dbReference type="PANTHER" id="PTHR45786">
    <property type="entry name" value="DNA BINDING PROTEIN-LIKE"/>
    <property type="match status" value="1"/>
</dbReference>
<dbReference type="CDD" id="cd22757">
    <property type="entry name" value="OTU_P87_VP80-like"/>
    <property type="match status" value="1"/>
</dbReference>
<gene>
    <name evidence="3" type="primary">LOC112468336</name>
</gene>
<proteinExistence type="predicted"/>
<protein>
    <submittedName>
        <fullName evidence="3">Uncharacterized protein LOC112468336</fullName>
    </submittedName>
</protein>
<dbReference type="PANTHER" id="PTHR45786:SF74">
    <property type="entry name" value="ATP-DEPENDENT DNA HELICASE"/>
    <property type="match status" value="1"/>
</dbReference>
<reference evidence="3" key="1">
    <citation type="submission" date="2025-08" db="UniProtKB">
        <authorList>
            <consortium name="RefSeq"/>
        </authorList>
    </citation>
    <scope>IDENTIFICATION</scope>
    <source>
        <tissue evidence="3">Whole body</tissue>
    </source>
</reference>
<name>A0A6J1RKF2_9HYME</name>
<dbReference type="OrthoDB" id="7553485at2759"/>
<evidence type="ECO:0000313" key="3">
    <source>
        <dbReference type="RefSeq" id="XP_024893230.1"/>
    </source>
</evidence>
<dbReference type="Pfam" id="PF14214">
    <property type="entry name" value="Helitron_like_N"/>
    <property type="match status" value="1"/>
</dbReference>
<keyword evidence="2" id="KW-1185">Reference proteome</keyword>
<dbReference type="RefSeq" id="XP_024893230.1">
    <property type="nucleotide sequence ID" value="XM_025037462.1"/>
</dbReference>
<evidence type="ECO:0000313" key="2">
    <source>
        <dbReference type="Proteomes" id="UP000504618"/>
    </source>
</evidence>
<dbReference type="Pfam" id="PF02338">
    <property type="entry name" value="OTU"/>
    <property type="match status" value="1"/>
</dbReference>
<dbReference type="SUPFAM" id="SSF54001">
    <property type="entry name" value="Cysteine proteinases"/>
    <property type="match status" value="1"/>
</dbReference>
<feature type="domain" description="OTU" evidence="1">
    <location>
        <begin position="4"/>
        <end position="133"/>
    </location>
</feature>
<evidence type="ECO:0000259" key="1">
    <source>
        <dbReference type="PROSITE" id="PS50802"/>
    </source>
</evidence>
<sequence>MVSHIIVPIIGDGACLFRALSYLMYNTQLMAREVREIIVSHVVDNWEEFSIMSHDSLGNNYNSFNEYFDEMSKPFTYGGLCELVAAGQLFGFVFEVYRNGELYESFGAEGHPVRRLRFTQDISKGHFDAYEQCEPEEVINTSSFSQLDSTSHLSQATLFSVPNKAHGKRRTRYTNAKRRKQLKDASRKYAQNNPEVHRAAVARYQKNNPEVNRAAVARYQKNNPKVNRAAVARYQQNNPEMHRAAVARYQQNNLEMHRAAVARYQQNNPEMHRVAESRYEQSNPGRRIERRVLPWMVKAYSGMAYDPDVAYEADSTIALGTMSHKCQYCNAFKWKEETLGMCCNAGRVQLSPFEPLPEPLYSLVMGSHPEHVHFMNYIRKYNGCFSMTSFGGKQVLQDGFIPTFKVQGQVYHLVRSLLPVPEQEARFLQIYFVGEDEREVRLRCISNFSDVKQGLVKELQRMLHDVNSYIKDLKTTLDKVSPTCKKFEVVIYADRKPADAHRGRFNAPIANEVALVIVGQQFDQRDIVLQSHDNKLRRISKIHRSYDALQYPLLFCRGEDGYSITIPQRDPQTKLLLKNLVSAASFYSYRIMIREGEVNHLVYFRSLFSQFLVDMYVKIETERLNYIRNNQAQLRADSYIHLRDAVGRQDADVAQLGQMVVLPSSFTGRPRYMHERTQDAMTYVRYHGRPDLFITFTCNPKWNDITDALLLGQKSYDCHDIIARVFHLKVKMMALLNKGSLFGKVWCFMYSVEWQKRGLPYIHILLWLEQRIFSDMIDKIICAEIPDPLKDSLLHNIVKANMIHGPCGGLNHNSLCMKEGRCSKSSVKSIKYICKYVNKGSDQAVFALESEKDEVKLYESGQYISSSEAIWRILAFPIYERYPIVFHLAVHLENDLKTANGVFCHTFQSTCKALGLLEDDKQ</sequence>
<dbReference type="InterPro" id="IPR025476">
    <property type="entry name" value="Helitron_helicase-like"/>
</dbReference>
<organism evidence="2 3">
    <name type="scientific">Temnothorax curvispinosus</name>
    <dbReference type="NCBI Taxonomy" id="300111"/>
    <lineage>
        <taxon>Eukaryota</taxon>
        <taxon>Metazoa</taxon>
        <taxon>Ecdysozoa</taxon>
        <taxon>Arthropoda</taxon>
        <taxon>Hexapoda</taxon>
        <taxon>Insecta</taxon>
        <taxon>Pterygota</taxon>
        <taxon>Neoptera</taxon>
        <taxon>Endopterygota</taxon>
        <taxon>Hymenoptera</taxon>
        <taxon>Apocrita</taxon>
        <taxon>Aculeata</taxon>
        <taxon>Formicoidea</taxon>
        <taxon>Formicidae</taxon>
        <taxon>Myrmicinae</taxon>
        <taxon>Temnothorax</taxon>
    </lineage>
</organism>
<dbReference type="InterPro" id="IPR003323">
    <property type="entry name" value="OTU_dom"/>
</dbReference>
<dbReference type="GeneID" id="112468336"/>